<dbReference type="CDD" id="cd00158">
    <property type="entry name" value="RHOD"/>
    <property type="match status" value="1"/>
</dbReference>
<feature type="domain" description="Rhodanese" evidence="1">
    <location>
        <begin position="32"/>
        <end position="122"/>
    </location>
</feature>
<accession>A0AA86MZY2</accession>
<dbReference type="Gene3D" id="3.40.250.10">
    <property type="entry name" value="Rhodanese-like domain"/>
    <property type="match status" value="1"/>
</dbReference>
<dbReference type="KEGG" id="nti:DNFV4_02567"/>
<sequence>MTHNPGFLKLVNETRARVRECMIDDVKAKLDRHQRLHLIDVREDHEFSKDHIKGAHHLGKGILERDIETLIPDRQAEIVLYCGGGYRSVLAADALQRMGYTNVTSMDGGIRAWREAGYPLESGTGTK</sequence>
<gene>
    <name evidence="2" type="ORF">DNFV4_02567</name>
</gene>
<dbReference type="AlphaFoldDB" id="A0AA86MZY2"/>
<dbReference type="InterPro" id="IPR036873">
    <property type="entry name" value="Rhodanese-like_dom_sf"/>
</dbReference>
<dbReference type="Pfam" id="PF00581">
    <property type="entry name" value="Rhodanese"/>
    <property type="match status" value="1"/>
</dbReference>
<dbReference type="InterPro" id="IPR001763">
    <property type="entry name" value="Rhodanese-like_dom"/>
</dbReference>
<protein>
    <submittedName>
        <fullName evidence="2">Rhodanese-like protein</fullName>
    </submittedName>
</protein>
<dbReference type="PANTHER" id="PTHR44086">
    <property type="entry name" value="THIOSULFATE SULFURTRANSFERASE RDL2, MITOCHONDRIAL-RELATED"/>
    <property type="match status" value="1"/>
</dbReference>
<proteinExistence type="predicted"/>
<evidence type="ECO:0000313" key="2">
    <source>
        <dbReference type="EMBL" id="CAI4032139.1"/>
    </source>
</evidence>
<keyword evidence="3" id="KW-1185">Reference proteome</keyword>
<name>A0AA86MZY2_9BACT</name>
<dbReference type="PROSITE" id="PS50206">
    <property type="entry name" value="RHODANESE_3"/>
    <property type="match status" value="1"/>
</dbReference>
<dbReference type="GO" id="GO:0004792">
    <property type="term" value="F:thiosulfate-cyanide sulfurtransferase activity"/>
    <property type="evidence" value="ECO:0007669"/>
    <property type="project" value="TreeGrafter"/>
</dbReference>
<dbReference type="EMBL" id="OX365700">
    <property type="protein sequence ID" value="CAI4032139.1"/>
    <property type="molecule type" value="Genomic_DNA"/>
</dbReference>
<dbReference type="Proteomes" id="UP001179121">
    <property type="component" value="Chromosome"/>
</dbReference>
<dbReference type="SUPFAM" id="SSF52821">
    <property type="entry name" value="Rhodanese/Cell cycle control phosphatase"/>
    <property type="match status" value="1"/>
</dbReference>
<evidence type="ECO:0000313" key="3">
    <source>
        <dbReference type="Proteomes" id="UP001179121"/>
    </source>
</evidence>
<dbReference type="SMART" id="SM00450">
    <property type="entry name" value="RHOD"/>
    <property type="match status" value="1"/>
</dbReference>
<evidence type="ECO:0000259" key="1">
    <source>
        <dbReference type="PROSITE" id="PS50206"/>
    </source>
</evidence>
<reference evidence="2" key="1">
    <citation type="submission" date="2022-10" db="EMBL/GenBank/DDBJ databases">
        <authorList>
            <person name="Koch H."/>
        </authorList>
    </citation>
    <scope>NUCLEOTIDE SEQUENCE</scope>
    <source>
        <strain evidence="2">DNF</strain>
    </source>
</reference>
<dbReference type="RefSeq" id="WP_289268885.1">
    <property type="nucleotide sequence ID" value="NZ_OX365700.1"/>
</dbReference>
<dbReference type="PANTHER" id="PTHR44086:SF13">
    <property type="entry name" value="THIOSULFATE SULFURTRANSFERASE PSPE"/>
    <property type="match status" value="1"/>
</dbReference>
<organism evidence="2 3">
    <name type="scientific">Nitrospira tepida</name>
    <dbReference type="NCBI Taxonomy" id="2973512"/>
    <lineage>
        <taxon>Bacteria</taxon>
        <taxon>Pseudomonadati</taxon>
        <taxon>Nitrospirota</taxon>
        <taxon>Nitrospiria</taxon>
        <taxon>Nitrospirales</taxon>
        <taxon>Nitrospiraceae</taxon>
        <taxon>Nitrospira</taxon>
    </lineage>
</organism>